<protein>
    <recommendedName>
        <fullName evidence="4">Transmembrane protein</fullName>
    </recommendedName>
</protein>
<reference evidence="2 3" key="1">
    <citation type="journal article" date="2015" name="Sci. Rep.">
        <title>Genome of the facultative scuticociliatosis pathogen Pseudocohnilembus persalinus provides insight into its virulence through horizontal gene transfer.</title>
        <authorList>
            <person name="Xiong J."/>
            <person name="Wang G."/>
            <person name="Cheng J."/>
            <person name="Tian M."/>
            <person name="Pan X."/>
            <person name="Warren A."/>
            <person name="Jiang C."/>
            <person name="Yuan D."/>
            <person name="Miao W."/>
        </authorList>
    </citation>
    <scope>NUCLEOTIDE SEQUENCE [LARGE SCALE GENOMIC DNA]</scope>
    <source>
        <strain evidence="2">36N120E</strain>
    </source>
</reference>
<evidence type="ECO:0000313" key="3">
    <source>
        <dbReference type="Proteomes" id="UP000054937"/>
    </source>
</evidence>
<keyword evidence="3" id="KW-1185">Reference proteome</keyword>
<feature type="transmembrane region" description="Helical" evidence="1">
    <location>
        <begin position="165"/>
        <end position="191"/>
    </location>
</feature>
<feature type="transmembrane region" description="Helical" evidence="1">
    <location>
        <begin position="80"/>
        <end position="99"/>
    </location>
</feature>
<comment type="caution">
    <text evidence="2">The sequence shown here is derived from an EMBL/GenBank/DDBJ whole genome shotgun (WGS) entry which is preliminary data.</text>
</comment>
<keyword evidence="1" id="KW-0472">Membrane</keyword>
<sequence>MFLFLKGFCKFFYRYFAVFVRQLVEILFQLENVLFCQGVPFYYNYVFRNCLGKFFVHVFQIHFSSQTRQTLVFSESSRIIFLKFIIFQQFFIIIFFGVLVKSSVQQIIVDFFFKIIQFIFSFSMMCYALIFLYGGQEPFLLIFQTLCIFQIFILAPISAHQFPQIIVKIFVSICFIYLLQQFFCLFFGILFKQSKNIIVFLN</sequence>
<keyword evidence="1" id="KW-0812">Transmembrane</keyword>
<gene>
    <name evidence="2" type="ORF">PPERSA_10246</name>
</gene>
<dbReference type="Proteomes" id="UP000054937">
    <property type="component" value="Unassembled WGS sequence"/>
</dbReference>
<name>A0A0V0QZZ4_PSEPJ</name>
<dbReference type="EMBL" id="LDAU01000078">
    <property type="protein sequence ID" value="KRX07858.1"/>
    <property type="molecule type" value="Genomic_DNA"/>
</dbReference>
<dbReference type="AlphaFoldDB" id="A0A0V0QZZ4"/>
<evidence type="ECO:0008006" key="4">
    <source>
        <dbReference type="Google" id="ProtNLM"/>
    </source>
</evidence>
<evidence type="ECO:0000313" key="2">
    <source>
        <dbReference type="EMBL" id="KRX07858.1"/>
    </source>
</evidence>
<accession>A0A0V0QZZ4</accession>
<proteinExistence type="predicted"/>
<evidence type="ECO:0000256" key="1">
    <source>
        <dbReference type="SAM" id="Phobius"/>
    </source>
</evidence>
<keyword evidence="1" id="KW-1133">Transmembrane helix</keyword>
<feature type="transmembrane region" description="Helical" evidence="1">
    <location>
        <begin position="111"/>
        <end position="132"/>
    </location>
</feature>
<dbReference type="InParanoid" id="A0A0V0QZZ4"/>
<organism evidence="2 3">
    <name type="scientific">Pseudocohnilembus persalinus</name>
    <name type="common">Ciliate</name>
    <dbReference type="NCBI Taxonomy" id="266149"/>
    <lineage>
        <taxon>Eukaryota</taxon>
        <taxon>Sar</taxon>
        <taxon>Alveolata</taxon>
        <taxon>Ciliophora</taxon>
        <taxon>Intramacronucleata</taxon>
        <taxon>Oligohymenophorea</taxon>
        <taxon>Scuticociliatia</taxon>
        <taxon>Philasterida</taxon>
        <taxon>Pseudocohnilembidae</taxon>
        <taxon>Pseudocohnilembus</taxon>
    </lineage>
</organism>
<feature type="transmembrane region" description="Helical" evidence="1">
    <location>
        <begin position="139"/>
        <end position="159"/>
    </location>
</feature>